<feature type="transmembrane region" description="Helical" evidence="1">
    <location>
        <begin position="50"/>
        <end position="68"/>
    </location>
</feature>
<protein>
    <recommendedName>
        <fullName evidence="4">Transmembrane protein</fullName>
    </recommendedName>
</protein>
<dbReference type="AlphaFoldDB" id="A0A316W3E1"/>
<name>A0A316W3E1_9BASI</name>
<evidence type="ECO:0000313" key="3">
    <source>
        <dbReference type="Proteomes" id="UP000245783"/>
    </source>
</evidence>
<reference evidence="2 3" key="1">
    <citation type="journal article" date="2018" name="Mol. Biol. Evol.">
        <title>Broad Genomic Sampling Reveals a Smut Pathogenic Ancestry of the Fungal Clade Ustilaginomycotina.</title>
        <authorList>
            <person name="Kijpornyongpan T."/>
            <person name="Mondo S.J."/>
            <person name="Barry K."/>
            <person name="Sandor L."/>
            <person name="Lee J."/>
            <person name="Lipzen A."/>
            <person name="Pangilinan J."/>
            <person name="LaButti K."/>
            <person name="Hainaut M."/>
            <person name="Henrissat B."/>
            <person name="Grigoriev I.V."/>
            <person name="Spatafora J.W."/>
            <person name="Aime M.C."/>
        </authorList>
    </citation>
    <scope>NUCLEOTIDE SEQUENCE [LARGE SCALE GENOMIC DNA]</scope>
    <source>
        <strain evidence="2 3">MCA 4658</strain>
    </source>
</reference>
<accession>A0A316W3E1</accession>
<evidence type="ECO:0000313" key="2">
    <source>
        <dbReference type="EMBL" id="PWN43293.1"/>
    </source>
</evidence>
<sequence>MSMPAARRSCKNFAVRAPTLIRYSYEVSLLCSKFLSDRKQQQLRGARTRAYLLITGVICMVCVLVAGIRGGGCVNQRSSSKSYRRARRAHAKSMHHARFYTEDIVERRRIVIRRASPISITLRSAASHKGKTADKDFINTRDSTSSQAL</sequence>
<dbReference type="InParanoid" id="A0A316W3E1"/>
<keyword evidence="1" id="KW-1133">Transmembrane helix</keyword>
<dbReference type="Proteomes" id="UP000245783">
    <property type="component" value="Unassembled WGS sequence"/>
</dbReference>
<keyword evidence="1" id="KW-0472">Membrane</keyword>
<evidence type="ECO:0008006" key="4">
    <source>
        <dbReference type="Google" id="ProtNLM"/>
    </source>
</evidence>
<evidence type="ECO:0000256" key="1">
    <source>
        <dbReference type="SAM" id="Phobius"/>
    </source>
</evidence>
<gene>
    <name evidence="2" type="ORF">IE81DRAFT_94390</name>
</gene>
<dbReference type="GeneID" id="37039638"/>
<proteinExistence type="predicted"/>
<keyword evidence="1" id="KW-0812">Transmembrane</keyword>
<dbReference type="RefSeq" id="XP_025370453.1">
    <property type="nucleotide sequence ID" value="XM_025517768.1"/>
</dbReference>
<keyword evidence="3" id="KW-1185">Reference proteome</keyword>
<organism evidence="2 3">
    <name type="scientific">Ceraceosorus guamensis</name>
    <dbReference type="NCBI Taxonomy" id="1522189"/>
    <lineage>
        <taxon>Eukaryota</taxon>
        <taxon>Fungi</taxon>
        <taxon>Dikarya</taxon>
        <taxon>Basidiomycota</taxon>
        <taxon>Ustilaginomycotina</taxon>
        <taxon>Exobasidiomycetes</taxon>
        <taxon>Ceraceosorales</taxon>
        <taxon>Ceraceosoraceae</taxon>
        <taxon>Ceraceosorus</taxon>
    </lineage>
</organism>
<dbReference type="EMBL" id="KZ819371">
    <property type="protein sequence ID" value="PWN43293.1"/>
    <property type="molecule type" value="Genomic_DNA"/>
</dbReference>